<dbReference type="EMBL" id="JBHSDP010000009">
    <property type="protein sequence ID" value="MFC4328002.1"/>
    <property type="molecule type" value="Genomic_DNA"/>
</dbReference>
<name>A0ABV8TBM4_9ACTN</name>
<protein>
    <submittedName>
        <fullName evidence="3">RICIN domain-containing protein</fullName>
    </submittedName>
</protein>
<evidence type="ECO:0000313" key="4">
    <source>
        <dbReference type="Proteomes" id="UP001595824"/>
    </source>
</evidence>
<comment type="caution">
    <text evidence="3">The sequence shown here is derived from an EMBL/GenBank/DDBJ whole genome shotgun (WGS) entry which is preliminary data.</text>
</comment>
<keyword evidence="4" id="KW-1185">Reference proteome</keyword>
<organism evidence="3 4">
    <name type="scientific">Streptomyces andamanensis</name>
    <dbReference type="NCBI Taxonomy" id="1565035"/>
    <lineage>
        <taxon>Bacteria</taxon>
        <taxon>Bacillati</taxon>
        <taxon>Actinomycetota</taxon>
        <taxon>Actinomycetes</taxon>
        <taxon>Kitasatosporales</taxon>
        <taxon>Streptomycetaceae</taxon>
        <taxon>Streptomyces</taxon>
    </lineage>
</organism>
<dbReference type="PROSITE" id="PS50231">
    <property type="entry name" value="RICIN_B_LECTIN"/>
    <property type="match status" value="1"/>
</dbReference>
<keyword evidence="1" id="KW-0732">Signal</keyword>
<dbReference type="InterPro" id="IPR035992">
    <property type="entry name" value="Ricin_B-like_lectins"/>
</dbReference>
<sequence>MFFRKTVAAAAATAGLAGTGLLAGAAPASAGVLPPTPADAIRITNYNSGKCLEIADWRTDNGAPARQWDCTGGDNQLWYVTDSSGIGTTLVNKNSGKCLEIADWRTDNGAPARQWDCTGNRNQEWNYDHAVILGSGAASYLKGLSNRNSGKCVVIQGAQNGSPAFQYSCTVQSYADQWWYDDRVLPG</sequence>
<reference evidence="4" key="1">
    <citation type="journal article" date="2019" name="Int. J. Syst. Evol. Microbiol.">
        <title>The Global Catalogue of Microorganisms (GCM) 10K type strain sequencing project: providing services to taxonomists for standard genome sequencing and annotation.</title>
        <authorList>
            <consortium name="The Broad Institute Genomics Platform"/>
            <consortium name="The Broad Institute Genome Sequencing Center for Infectious Disease"/>
            <person name="Wu L."/>
            <person name="Ma J."/>
        </authorList>
    </citation>
    <scope>NUCLEOTIDE SEQUENCE [LARGE SCALE GENOMIC DNA]</scope>
    <source>
        <strain evidence="4">PCU 347</strain>
    </source>
</reference>
<evidence type="ECO:0000256" key="1">
    <source>
        <dbReference type="SAM" id="SignalP"/>
    </source>
</evidence>
<feature type="domain" description="Ricin B lectin" evidence="2">
    <location>
        <begin position="38"/>
        <end position="180"/>
    </location>
</feature>
<dbReference type="Proteomes" id="UP001595824">
    <property type="component" value="Unassembled WGS sequence"/>
</dbReference>
<proteinExistence type="predicted"/>
<evidence type="ECO:0000313" key="3">
    <source>
        <dbReference type="EMBL" id="MFC4328002.1"/>
    </source>
</evidence>
<feature type="signal peptide" evidence="1">
    <location>
        <begin position="1"/>
        <end position="30"/>
    </location>
</feature>
<dbReference type="RefSeq" id="WP_381738013.1">
    <property type="nucleotide sequence ID" value="NZ_JBHSDP010000009.1"/>
</dbReference>
<feature type="chain" id="PRO_5046595482" evidence="1">
    <location>
        <begin position="31"/>
        <end position="187"/>
    </location>
</feature>
<evidence type="ECO:0000259" key="2">
    <source>
        <dbReference type="SMART" id="SM00458"/>
    </source>
</evidence>
<dbReference type="CDD" id="cd00161">
    <property type="entry name" value="beta-trefoil_Ricin-like"/>
    <property type="match status" value="1"/>
</dbReference>
<gene>
    <name evidence="3" type="ORF">ACFPC0_09185</name>
</gene>
<dbReference type="SMART" id="SM00458">
    <property type="entry name" value="RICIN"/>
    <property type="match status" value="1"/>
</dbReference>
<dbReference type="Gene3D" id="2.80.10.50">
    <property type="match status" value="2"/>
</dbReference>
<dbReference type="SUPFAM" id="SSF50370">
    <property type="entry name" value="Ricin B-like lectins"/>
    <property type="match status" value="1"/>
</dbReference>
<dbReference type="Pfam" id="PF14200">
    <property type="entry name" value="RicinB_lectin_2"/>
    <property type="match status" value="1"/>
</dbReference>
<dbReference type="InterPro" id="IPR000772">
    <property type="entry name" value="Ricin_B_lectin"/>
</dbReference>
<accession>A0ABV8TBM4</accession>